<feature type="compositionally biased region" description="Low complexity" evidence="1">
    <location>
        <begin position="81"/>
        <end position="100"/>
    </location>
</feature>
<dbReference type="Proteomes" id="UP000034112">
    <property type="component" value="Unassembled WGS sequence"/>
</dbReference>
<name>A0A0F9X7V9_TRIHA</name>
<sequence length="250" mass="27343">MAENNTPFVSEDWHEEVDNLNTFRRGSRGVVSTSSSVYGNDDSGDDESSDYASDDSRHDDDYASDHSGADELDIHGLGIASSGNSGPSSNYSSRPGSSDSKYVSDSDTSNEQVIDNAPLLGDFPFLPDFPEEFANLFTIVNRESVPGAQSVDMVAELGILLVLPPRFVRPGMTTRPYDATQSPGEGRRLSMAFAPDGRITGELADAAFAIEIQDLDKYQRSIGDGRRWETVKHMLEEIRASLYPSRESDE</sequence>
<gene>
    <name evidence="2" type="ORF">THAR02_07287</name>
</gene>
<comment type="caution">
    <text evidence="2">The sequence shown here is derived from an EMBL/GenBank/DDBJ whole genome shotgun (WGS) entry which is preliminary data.</text>
</comment>
<accession>A0A0F9X7V9</accession>
<organism evidence="2 3">
    <name type="scientific">Trichoderma harzianum</name>
    <name type="common">Hypocrea lixii</name>
    <dbReference type="NCBI Taxonomy" id="5544"/>
    <lineage>
        <taxon>Eukaryota</taxon>
        <taxon>Fungi</taxon>
        <taxon>Dikarya</taxon>
        <taxon>Ascomycota</taxon>
        <taxon>Pezizomycotina</taxon>
        <taxon>Sordariomycetes</taxon>
        <taxon>Hypocreomycetidae</taxon>
        <taxon>Hypocreales</taxon>
        <taxon>Hypocreaceae</taxon>
        <taxon>Trichoderma</taxon>
    </lineage>
</organism>
<evidence type="ECO:0000313" key="3">
    <source>
        <dbReference type="Proteomes" id="UP000034112"/>
    </source>
</evidence>
<reference evidence="3" key="1">
    <citation type="journal article" date="2015" name="Genome Announc.">
        <title>Draft whole-genome sequence of the biocontrol agent Trichoderma harzianum T6776.</title>
        <authorList>
            <person name="Baroncelli R."/>
            <person name="Piaggeschi G."/>
            <person name="Fiorini L."/>
            <person name="Bertolini E."/>
            <person name="Zapparata A."/>
            <person name="Pe M.E."/>
            <person name="Sarrocco S."/>
            <person name="Vannacci G."/>
        </authorList>
    </citation>
    <scope>NUCLEOTIDE SEQUENCE [LARGE SCALE GENOMIC DNA]</scope>
    <source>
        <strain evidence="3">T6776</strain>
    </source>
</reference>
<evidence type="ECO:0000256" key="1">
    <source>
        <dbReference type="SAM" id="MobiDB-lite"/>
    </source>
</evidence>
<proteinExistence type="predicted"/>
<dbReference type="OMA" id="SEDWHEE"/>
<protein>
    <submittedName>
        <fullName evidence="2">Uncharacterized protein</fullName>
    </submittedName>
</protein>
<feature type="compositionally biased region" description="Basic and acidic residues" evidence="1">
    <location>
        <begin position="54"/>
        <end position="74"/>
    </location>
</feature>
<dbReference type="EMBL" id="JOKZ01000242">
    <property type="protein sequence ID" value="KKP00600.1"/>
    <property type="molecule type" value="Genomic_DNA"/>
</dbReference>
<feature type="region of interest" description="Disordered" evidence="1">
    <location>
        <begin position="23"/>
        <end position="109"/>
    </location>
</feature>
<feature type="compositionally biased region" description="Low complexity" evidence="1">
    <location>
        <begin position="28"/>
        <end position="41"/>
    </location>
</feature>
<evidence type="ECO:0000313" key="2">
    <source>
        <dbReference type="EMBL" id="KKP00600.1"/>
    </source>
</evidence>
<dbReference type="OrthoDB" id="4893087at2759"/>
<dbReference type="AlphaFoldDB" id="A0A0F9X7V9"/>
<feature type="compositionally biased region" description="Acidic residues" evidence="1">
    <location>
        <begin position="42"/>
        <end position="53"/>
    </location>
</feature>